<organism evidence="4">
    <name type="scientific">Perkinsus marinus (strain ATCC 50983 / TXsc)</name>
    <dbReference type="NCBI Taxonomy" id="423536"/>
    <lineage>
        <taxon>Eukaryota</taxon>
        <taxon>Sar</taxon>
        <taxon>Alveolata</taxon>
        <taxon>Perkinsozoa</taxon>
        <taxon>Perkinsea</taxon>
        <taxon>Perkinsida</taxon>
        <taxon>Perkinsidae</taxon>
        <taxon>Perkinsus</taxon>
    </lineage>
</organism>
<evidence type="ECO:0000256" key="1">
    <source>
        <dbReference type="SAM" id="MobiDB-lite"/>
    </source>
</evidence>
<dbReference type="PANTHER" id="PTHR15955:SF8">
    <property type="entry name" value="RWD DOMAIN-CONTAINING PROTEIN 2B-RELATED"/>
    <property type="match status" value="1"/>
</dbReference>
<protein>
    <recommendedName>
        <fullName evidence="2">RWD domain-containing protein</fullName>
    </recommendedName>
</protein>
<dbReference type="InParanoid" id="C5KJS3"/>
<dbReference type="SUPFAM" id="SSF54495">
    <property type="entry name" value="UBC-like"/>
    <property type="match status" value="1"/>
</dbReference>
<evidence type="ECO:0000313" key="3">
    <source>
        <dbReference type="EMBL" id="EER15181.1"/>
    </source>
</evidence>
<evidence type="ECO:0000313" key="4">
    <source>
        <dbReference type="Proteomes" id="UP000007800"/>
    </source>
</evidence>
<dbReference type="PANTHER" id="PTHR15955">
    <property type="entry name" value="RWD DOMAIN CONTAINING PROTEIN 2"/>
    <property type="match status" value="1"/>
</dbReference>
<dbReference type="GeneID" id="9062084"/>
<dbReference type="InterPro" id="IPR017359">
    <property type="entry name" value="Phi-like"/>
</dbReference>
<dbReference type="OrthoDB" id="432412at2759"/>
<keyword evidence="4" id="KW-1185">Reference proteome</keyword>
<dbReference type="InterPro" id="IPR059181">
    <property type="entry name" value="RWDD2A-B_C"/>
</dbReference>
<reference evidence="3 4" key="1">
    <citation type="submission" date="2008-07" db="EMBL/GenBank/DDBJ databases">
        <authorList>
            <person name="El-Sayed N."/>
            <person name="Caler E."/>
            <person name="Inman J."/>
            <person name="Amedeo P."/>
            <person name="Hass B."/>
            <person name="Wortman J."/>
        </authorList>
    </citation>
    <scope>NUCLEOTIDE SEQUENCE [LARGE SCALE GENOMIC DNA]</scope>
    <source>
        <strain evidence="4">ATCC 50983 / TXsc</strain>
    </source>
</reference>
<feature type="domain" description="RWD" evidence="2">
    <location>
        <begin position="11"/>
        <end position="128"/>
    </location>
</feature>
<dbReference type="CDD" id="cd24163">
    <property type="entry name" value="RWDD2_C"/>
    <property type="match status" value="1"/>
</dbReference>
<gene>
    <name evidence="3" type="ORF">Pmar_PMAR006910</name>
</gene>
<dbReference type="Pfam" id="PF06544">
    <property type="entry name" value="Prp3_C"/>
    <property type="match status" value="1"/>
</dbReference>
<dbReference type="EMBL" id="GG673648">
    <property type="protein sequence ID" value="EER15181.1"/>
    <property type="molecule type" value="Genomic_DNA"/>
</dbReference>
<dbReference type="AlphaFoldDB" id="C5KJS3"/>
<dbReference type="InterPro" id="IPR006575">
    <property type="entry name" value="RWD_dom"/>
</dbReference>
<dbReference type="RefSeq" id="XP_002783385.1">
    <property type="nucleotide sequence ID" value="XM_002783339.1"/>
</dbReference>
<sequence>MSGSCIALQLEEAEALRSVYGGEDGFMWLHEPDGDDDIAEPAYAVTVRRDGPMECSVTMMFTLPPEYPLNEYAVPEIVAVEGSESVQRKLRKIEDAVATSVRQQLKSGYDFPILASLGPPLTDLLAHFEEEWIGMEIEREKEEAAEEMDNYAWATHLAIPAQKYEQRHGPPVLGRRMIYSHHIWSPTKRKYILEWARALRLGGMSKLGYPGCILIEGDERDCAEFVNLVTRLRWKYIGVRGEEQVPVLPGKCLDDMRALPLSFTEYGWDDMDKVAARCREAGLEELFLTCMKIYGGKKSKEKKPQTKSNDEKKKEKKKR</sequence>
<dbReference type="InterPro" id="IPR016135">
    <property type="entry name" value="UBQ-conjugating_enzyme/RWD"/>
</dbReference>
<feature type="compositionally biased region" description="Basic and acidic residues" evidence="1">
    <location>
        <begin position="302"/>
        <end position="313"/>
    </location>
</feature>
<name>C5KJS3_PERM5</name>
<dbReference type="PROSITE" id="PS50908">
    <property type="entry name" value="RWD"/>
    <property type="match status" value="1"/>
</dbReference>
<feature type="region of interest" description="Disordered" evidence="1">
    <location>
        <begin position="297"/>
        <end position="319"/>
    </location>
</feature>
<accession>C5KJS3</accession>
<dbReference type="Proteomes" id="UP000007800">
    <property type="component" value="Unassembled WGS sequence"/>
</dbReference>
<dbReference type="InterPro" id="IPR010541">
    <property type="entry name" value="Prp3_C"/>
</dbReference>
<dbReference type="Gene3D" id="3.10.110.10">
    <property type="entry name" value="Ubiquitin Conjugating Enzyme"/>
    <property type="match status" value="1"/>
</dbReference>
<evidence type="ECO:0000259" key="2">
    <source>
        <dbReference type="PROSITE" id="PS50908"/>
    </source>
</evidence>
<proteinExistence type="predicted"/>
<dbReference type="Pfam" id="PF05773">
    <property type="entry name" value="RWD"/>
    <property type="match status" value="1"/>
</dbReference>